<evidence type="ECO:0000259" key="1">
    <source>
        <dbReference type="Pfam" id="PF09314"/>
    </source>
</evidence>
<gene>
    <name evidence="2" type="ORF">DA075_25320</name>
</gene>
<dbReference type="SUPFAM" id="SSF53756">
    <property type="entry name" value="UDP-Glycosyltransferase/glycogen phosphorylase"/>
    <property type="match status" value="1"/>
</dbReference>
<name>A0A2R4WQI8_9HYPH</name>
<evidence type="ECO:0000313" key="2">
    <source>
        <dbReference type="EMBL" id="AWB23801.1"/>
    </source>
</evidence>
<dbReference type="OrthoDB" id="9792269at2"/>
<reference evidence="2 3" key="1">
    <citation type="submission" date="2018-04" db="EMBL/GenBank/DDBJ databases">
        <title>Methylobacterium sp. PR1016A genome.</title>
        <authorList>
            <person name="Park W."/>
        </authorList>
    </citation>
    <scope>NUCLEOTIDE SEQUENCE [LARGE SCALE GENOMIC DNA]</scope>
    <source>
        <strain evidence="2 3">PR1016A</strain>
    </source>
</reference>
<dbReference type="KEGG" id="mee:DA075_25320"/>
<dbReference type="PROSITE" id="PS51257">
    <property type="entry name" value="PROKAR_LIPOPROTEIN"/>
    <property type="match status" value="1"/>
</dbReference>
<proteinExistence type="predicted"/>
<dbReference type="Proteomes" id="UP000244755">
    <property type="component" value="Chromosome 1"/>
</dbReference>
<dbReference type="RefSeq" id="WP_099955579.1">
    <property type="nucleotide sequence ID" value="NZ_CP028843.1"/>
</dbReference>
<evidence type="ECO:0000313" key="3">
    <source>
        <dbReference type="Proteomes" id="UP000244755"/>
    </source>
</evidence>
<dbReference type="EMBL" id="CP028843">
    <property type="protein sequence ID" value="AWB23801.1"/>
    <property type="molecule type" value="Genomic_DNA"/>
</dbReference>
<dbReference type="InterPro" id="IPR015393">
    <property type="entry name" value="DUF1972"/>
</dbReference>
<keyword evidence="3" id="KW-1185">Reference proteome</keyword>
<organism evidence="2 3">
    <name type="scientific">Methylobacterium currus</name>
    <dbReference type="NCBI Taxonomy" id="2051553"/>
    <lineage>
        <taxon>Bacteria</taxon>
        <taxon>Pseudomonadati</taxon>
        <taxon>Pseudomonadota</taxon>
        <taxon>Alphaproteobacteria</taxon>
        <taxon>Hyphomicrobiales</taxon>
        <taxon>Methylobacteriaceae</taxon>
        <taxon>Methylobacterium</taxon>
    </lineage>
</organism>
<sequence>MPRTDTVQQQVSILGCRGVPAAHGGFETFAEQLSLYLTARGWDISVYCQDEAAPGRSISEDRWRGVRRIHIGSRDGGSLGSLGFDCRSMVHACQRPGILLVLGYNTGFLSLLPRILGKPTVINMDGIEWKRSKWSSMVKIWFWLNEHIAAFAGSVLIADHPEIAAHLADRSHPGKIAMIPYGSEPVETAPTEPLSVHGLAPDGYALTVCRVEPENSVLEIVRAFGMASVQGRRLAVVGSLDPGNAYHAAVRAAAGSNVVFLGSIYDRAVMDSLRVHARAYCHGHTVGGTNPSLVEALAAGSAVIAHDNRFNRWTAGCNQFYFADVDTCAAIFDRAFADDALIAQARAAARARFEAAFTLQPNLSLYEELIAEVQHQGRAVAFPRLTQP</sequence>
<protein>
    <submittedName>
        <fullName evidence="2">DUF1972 domain-containing protein</fullName>
    </submittedName>
</protein>
<dbReference type="Gene3D" id="3.40.50.2000">
    <property type="entry name" value="Glycogen Phosphorylase B"/>
    <property type="match status" value="2"/>
</dbReference>
<accession>A0A2R4WQI8</accession>
<feature type="domain" description="DUF1972" evidence="1">
    <location>
        <begin position="9"/>
        <end position="184"/>
    </location>
</feature>
<dbReference type="Pfam" id="PF09314">
    <property type="entry name" value="DUF1972"/>
    <property type="match status" value="1"/>
</dbReference>
<dbReference type="AlphaFoldDB" id="A0A2R4WQI8"/>